<sequence length="303" mass="34828">MLTLGFFFLLLSALVSSAKPYRFEDINTIISFGDSYTTRYIDLSNLTYACRNCTSAGAPNWVVYIEDDTRWVSWDFAASGAPLNNALVHKYPPVHDLEDQIQELYLGVFAAPSATIENIVQSAYKKGSRTAHSTLNTIWIGINDIGLTFGWENTTAIDKEIMIRYASLIDKLINYGERHFMFMNVPPIERSPRWSNTTERATTIKTHVKAFNDRLSSMIKKLKSKYPSGTFLEYDTWALFTKLLDNPAEYNIMDVTTYCIDWSAPTQHDCKPMQEYFWYDNLHPTYPVHQVLAKDIIAYLKKN</sequence>
<dbReference type="SUPFAM" id="SSF52266">
    <property type="entry name" value="SGNH hydrolase"/>
    <property type="match status" value="1"/>
</dbReference>
<evidence type="ECO:0000256" key="2">
    <source>
        <dbReference type="SAM" id="SignalP"/>
    </source>
</evidence>
<dbReference type="CDD" id="cd01846">
    <property type="entry name" value="fatty_acyltransferase_like"/>
    <property type="match status" value="1"/>
</dbReference>
<evidence type="ECO:0000313" key="3">
    <source>
        <dbReference type="EMBL" id="KAG1304869.1"/>
    </source>
</evidence>
<dbReference type="PANTHER" id="PTHR45648">
    <property type="entry name" value="GDSL LIPASE/ACYLHYDROLASE FAMILY PROTEIN (AFU_ORTHOLOGUE AFUA_4G14700)"/>
    <property type="match status" value="1"/>
</dbReference>
<dbReference type="InterPro" id="IPR036514">
    <property type="entry name" value="SGNH_hydro_sf"/>
</dbReference>
<organism evidence="3 4">
    <name type="scientific">Rhizopus oryzae</name>
    <name type="common">Mucormycosis agent</name>
    <name type="synonym">Rhizopus arrhizus var. delemar</name>
    <dbReference type="NCBI Taxonomy" id="64495"/>
    <lineage>
        <taxon>Eukaryota</taxon>
        <taxon>Fungi</taxon>
        <taxon>Fungi incertae sedis</taxon>
        <taxon>Mucoromycota</taxon>
        <taxon>Mucoromycotina</taxon>
        <taxon>Mucoromycetes</taxon>
        <taxon>Mucorales</taxon>
        <taxon>Mucorineae</taxon>
        <taxon>Rhizopodaceae</taxon>
        <taxon>Rhizopus</taxon>
    </lineage>
</organism>
<dbReference type="Pfam" id="PF00657">
    <property type="entry name" value="Lipase_GDSL"/>
    <property type="match status" value="1"/>
</dbReference>
<dbReference type="InterPro" id="IPR001087">
    <property type="entry name" value="GDSL"/>
</dbReference>
<dbReference type="GO" id="GO:0016788">
    <property type="term" value="F:hydrolase activity, acting on ester bonds"/>
    <property type="evidence" value="ECO:0007669"/>
    <property type="project" value="InterPro"/>
</dbReference>
<dbReference type="InterPro" id="IPR051058">
    <property type="entry name" value="GDSL_Est/Lipase"/>
</dbReference>
<dbReference type="Gene3D" id="3.40.50.1110">
    <property type="entry name" value="SGNH hydrolase"/>
    <property type="match status" value="1"/>
</dbReference>
<reference evidence="3" key="1">
    <citation type="journal article" date="2020" name="Microb. Genom.">
        <title>Genetic diversity of clinical and environmental Mucorales isolates obtained from an investigation of mucormycosis cases among solid organ transplant recipients.</title>
        <authorList>
            <person name="Nguyen M.H."/>
            <person name="Kaul D."/>
            <person name="Muto C."/>
            <person name="Cheng S.J."/>
            <person name="Richter R.A."/>
            <person name="Bruno V.M."/>
            <person name="Liu G."/>
            <person name="Beyhan S."/>
            <person name="Sundermann A.J."/>
            <person name="Mounaud S."/>
            <person name="Pasculle A.W."/>
            <person name="Nierman W.C."/>
            <person name="Driscoll E."/>
            <person name="Cumbie R."/>
            <person name="Clancy C.J."/>
            <person name="Dupont C.L."/>
        </authorList>
    </citation>
    <scope>NUCLEOTIDE SEQUENCE</scope>
    <source>
        <strain evidence="3">GL11</strain>
    </source>
</reference>
<dbReference type="AlphaFoldDB" id="A0A9P6X4P9"/>
<dbReference type="EMBL" id="JAANQT010001515">
    <property type="protein sequence ID" value="KAG1304869.1"/>
    <property type="molecule type" value="Genomic_DNA"/>
</dbReference>
<keyword evidence="2" id="KW-0732">Signal</keyword>
<feature type="signal peptide" evidence="2">
    <location>
        <begin position="1"/>
        <end position="17"/>
    </location>
</feature>
<name>A0A9P6X4P9_RHIOR</name>
<accession>A0A9P6X4P9</accession>
<proteinExistence type="predicted"/>
<dbReference type="OrthoDB" id="1600564at2759"/>
<keyword evidence="4" id="KW-1185">Reference proteome</keyword>
<gene>
    <name evidence="3" type="ORF">G6F64_008844</name>
</gene>
<evidence type="ECO:0008006" key="5">
    <source>
        <dbReference type="Google" id="ProtNLM"/>
    </source>
</evidence>
<evidence type="ECO:0000313" key="4">
    <source>
        <dbReference type="Proteomes" id="UP000716291"/>
    </source>
</evidence>
<dbReference type="Proteomes" id="UP000716291">
    <property type="component" value="Unassembled WGS sequence"/>
</dbReference>
<dbReference type="PANTHER" id="PTHR45648:SF22">
    <property type="entry name" value="GDSL LIPASE_ACYLHYDROLASE FAMILY PROTEIN (AFU_ORTHOLOGUE AFUA_4G14700)"/>
    <property type="match status" value="1"/>
</dbReference>
<evidence type="ECO:0000256" key="1">
    <source>
        <dbReference type="ARBA" id="ARBA00022801"/>
    </source>
</evidence>
<comment type="caution">
    <text evidence="3">The sequence shown here is derived from an EMBL/GenBank/DDBJ whole genome shotgun (WGS) entry which is preliminary data.</text>
</comment>
<keyword evidence="1" id="KW-0378">Hydrolase</keyword>
<feature type="chain" id="PRO_5040409204" description="Carbohydrate esterase family 16 protein" evidence="2">
    <location>
        <begin position="18"/>
        <end position="303"/>
    </location>
</feature>
<protein>
    <recommendedName>
        <fullName evidence="5">Carbohydrate esterase family 16 protein</fullName>
    </recommendedName>
</protein>